<evidence type="ECO:0000256" key="1">
    <source>
        <dbReference type="ARBA" id="ARBA00004328"/>
    </source>
</evidence>
<dbReference type="Gene3D" id="2.160.20.10">
    <property type="entry name" value="Single-stranded right-handed beta-helix, Pectin lyase-like"/>
    <property type="match status" value="1"/>
</dbReference>
<dbReference type="InterPro" id="IPR024535">
    <property type="entry name" value="RHGA/B-epi-like_pectate_lyase"/>
</dbReference>
<proteinExistence type="predicted"/>
<feature type="domain" description="Rhamnogalacturonase A/B/Epimerase-like pectate lyase" evidence="3">
    <location>
        <begin position="48"/>
        <end position="97"/>
    </location>
</feature>
<dbReference type="RefSeq" id="YP_009603374.1">
    <property type="nucleotide sequence ID" value="NC_041951.1"/>
</dbReference>
<dbReference type="InterPro" id="IPR011050">
    <property type="entry name" value="Pectin_lyase_fold/virulence"/>
</dbReference>
<keyword evidence="5" id="KW-1185">Reference proteome</keyword>
<evidence type="ECO:0000256" key="2">
    <source>
        <dbReference type="ARBA" id="ARBA00022844"/>
    </source>
</evidence>
<accession>A0A0U3TI40</accession>
<dbReference type="GO" id="GO:0044423">
    <property type="term" value="C:virion component"/>
    <property type="evidence" value="ECO:0007669"/>
    <property type="project" value="UniProtKB-KW"/>
</dbReference>
<reference evidence="4 5" key="1">
    <citation type="submission" date="2015-11" db="EMBL/GenBank/DDBJ databases">
        <authorList>
            <person name="Amegashie A.K."/>
            <person name="Borst K.R."/>
            <person name="Casazza W.J."/>
            <person name="Chen K.H."/>
            <person name="Evans D.R."/>
            <person name="Huang J."/>
            <person name="Kaku B.M."/>
            <person name="Khetarpal S.K."/>
            <person name="Keifer M.E."/>
            <person name="Kolev H.M."/>
            <person name="McDonald H.N."/>
            <person name="Nkangabwa M.S."/>
            <person name="Rickstrew G.A."/>
            <person name="Schlossman J.R."/>
            <person name="Tender C.M."/>
            <person name="Thomas C.G."/>
            <person name="Vanderveen L.N."/>
            <person name="Varma R.N."/>
            <person name="Wong N."/>
            <person name="Zhang C.W."/>
            <person name="Cutting C.L."/>
            <person name="Davison P.A."/>
            <person name="Braun M.A."/>
            <person name="Lopez A.J."/>
            <person name="Jarvik J.W."/>
            <person name="Bradley K.W."/>
            <person name="Asai D.J."/>
            <person name="Bowman C.A."/>
            <person name="Russell D.A."/>
            <person name="Pope W.H."/>
            <person name="Jacobs-Sera D."/>
            <person name="Hendrix R.W."/>
            <person name="Hatfull G.F."/>
        </authorList>
    </citation>
    <scope>NUCLEOTIDE SEQUENCE [LARGE SCALE GENOMIC DNA]</scope>
</reference>
<comment type="subcellular location">
    <subcellularLocation>
        <location evidence="1">Virion</location>
    </subcellularLocation>
</comment>
<dbReference type="InterPro" id="IPR012334">
    <property type="entry name" value="Pectin_lyas_fold"/>
</dbReference>
<organism evidence="4 5">
    <name type="scientific">Arthrobacter phage CapnMurica</name>
    <dbReference type="NCBI Taxonomy" id="1772294"/>
    <lineage>
        <taxon>Viruses</taxon>
        <taxon>Duplodnaviria</taxon>
        <taxon>Heunggongvirae</taxon>
        <taxon>Uroviricota</taxon>
        <taxon>Caudoviricetes</taxon>
        <taxon>Gordonvirus</taxon>
        <taxon>Gordonvirus captnmurica</taxon>
    </lineage>
</organism>
<keyword evidence="4" id="KW-0326">Glycosidase</keyword>
<dbReference type="Pfam" id="PF12708">
    <property type="entry name" value="Pect-lyase_RHGA_epim"/>
    <property type="match status" value="1"/>
</dbReference>
<dbReference type="GO" id="GO:0016798">
    <property type="term" value="F:hydrolase activity, acting on glycosyl bonds"/>
    <property type="evidence" value="ECO:0007669"/>
    <property type="project" value="UniProtKB-KW"/>
</dbReference>
<evidence type="ECO:0000313" key="4">
    <source>
        <dbReference type="EMBL" id="ALY08601.1"/>
    </source>
</evidence>
<evidence type="ECO:0000313" key="5">
    <source>
        <dbReference type="Proteomes" id="UP000222888"/>
    </source>
</evidence>
<keyword evidence="4" id="KW-0378">Hydrolase</keyword>
<dbReference type="GeneID" id="40079342"/>
<name>A0A0U3TI40_9CAUD</name>
<dbReference type="Proteomes" id="UP000222888">
    <property type="component" value="Segment"/>
</dbReference>
<gene>
    <name evidence="4" type="primary">1</name>
    <name evidence="4" type="ORF">CAPNMURICA_1</name>
</gene>
<dbReference type="GO" id="GO:0019058">
    <property type="term" value="P:viral life cycle"/>
    <property type="evidence" value="ECO:0007669"/>
    <property type="project" value="UniProtKB-ARBA"/>
</dbReference>
<dbReference type="EMBL" id="KU160641">
    <property type="protein sequence ID" value="ALY08601.1"/>
    <property type="molecule type" value="Genomic_DNA"/>
</dbReference>
<dbReference type="OrthoDB" id="12275at10239"/>
<dbReference type="SUPFAM" id="SSF51126">
    <property type="entry name" value="Pectin lyase-like"/>
    <property type="match status" value="1"/>
</dbReference>
<dbReference type="KEGG" id="vg:40079342"/>
<evidence type="ECO:0000259" key="3">
    <source>
        <dbReference type="Pfam" id="PF12708"/>
    </source>
</evidence>
<dbReference type="GO" id="GO:0051701">
    <property type="term" value="P:biological process involved in interaction with host"/>
    <property type="evidence" value="ECO:0007669"/>
    <property type="project" value="UniProtKB-ARBA"/>
</dbReference>
<keyword evidence="2" id="KW-0946">Virion</keyword>
<sequence>MVDAINFLIYPEIDNEHNFPVEVRQALFNSNEFSDTLVDYERNHKSVYNVLDFGAVRDGVSDCAPAFNQAIQTANDAGGGTVLVPPGAYTVHSPIGNNAAYIRHVSLQGTVPRRVRWNFGDGALDPQGKPWVAGAHIRAAGNHPVLSGLWDNSEISGLAFDADMRGSAAVKAHFSKTRFAWNEVLGWSGYGMLMNNGDLTDDLGFLNHLEYNNISDTGEEVGVGLQLEYRIIDSWIARNNIESYGTDIQINSGGPFRIIENHLNGNRSPLHNILINGGVRECVIQGNILEGSRQEAIKYVAPGWLTSPERASISVVSNIVRQNNQEGGKPTFGFYGATGNAGFYAEGLTVMGNVITTDYQPTHVMELTKFRDVSAMGNYWRTGHSNALAPVKAINCSNVEVIGNHGDNVIVTA</sequence>
<protein>
    <submittedName>
        <fullName evidence="4">Glycosidase</fullName>
    </submittedName>
</protein>